<sequence>MCGSVWLETNYNMFVDDWRKDGIQWCSRGRHVASVNQLPVFETFYFISEDSLNGKKSIDENLSKKAYVLIANPLKVLVQYMENVSNGIKQTKLSTPQSVLNVINQMVERTDPKIVYDELIATKTGVQTVRNAKQVEYRRRKYLQKTRLNHAELYSTYRIGLANDNFVRDYTICPLLTIICAHIFLLSRILERFL</sequence>
<feature type="non-terminal residue" evidence="1">
    <location>
        <position position="1"/>
    </location>
</feature>
<comment type="caution">
    <text evidence="1">The sequence shown here is derived from an EMBL/GenBank/DDBJ whole genome shotgun (WGS) entry which is preliminary data.</text>
</comment>
<dbReference type="EMBL" id="CAJOBC010084500">
    <property type="protein sequence ID" value="CAF4317925.1"/>
    <property type="molecule type" value="Genomic_DNA"/>
</dbReference>
<proteinExistence type="predicted"/>
<accession>A0A815P1Q5</accession>
<evidence type="ECO:0000313" key="1">
    <source>
        <dbReference type="EMBL" id="CAF1442213.1"/>
    </source>
</evidence>
<dbReference type="AlphaFoldDB" id="A0A815P1Q5"/>
<keyword evidence="3" id="KW-1185">Reference proteome</keyword>
<dbReference type="EMBL" id="CAJNOQ010019058">
    <property type="protein sequence ID" value="CAF1442213.1"/>
    <property type="molecule type" value="Genomic_DNA"/>
</dbReference>
<dbReference type="Proteomes" id="UP000681722">
    <property type="component" value="Unassembled WGS sequence"/>
</dbReference>
<organism evidence="1 3">
    <name type="scientific">Didymodactylos carnosus</name>
    <dbReference type="NCBI Taxonomy" id="1234261"/>
    <lineage>
        <taxon>Eukaryota</taxon>
        <taxon>Metazoa</taxon>
        <taxon>Spiralia</taxon>
        <taxon>Gnathifera</taxon>
        <taxon>Rotifera</taxon>
        <taxon>Eurotatoria</taxon>
        <taxon>Bdelloidea</taxon>
        <taxon>Philodinida</taxon>
        <taxon>Philodinidae</taxon>
        <taxon>Didymodactylos</taxon>
    </lineage>
</organism>
<evidence type="ECO:0000313" key="3">
    <source>
        <dbReference type="Proteomes" id="UP000663829"/>
    </source>
</evidence>
<protein>
    <submittedName>
        <fullName evidence="1">Uncharacterized protein</fullName>
    </submittedName>
</protein>
<name>A0A815P1Q5_9BILA</name>
<reference evidence="1" key="1">
    <citation type="submission" date="2021-02" db="EMBL/GenBank/DDBJ databases">
        <authorList>
            <person name="Nowell W R."/>
        </authorList>
    </citation>
    <scope>NUCLEOTIDE SEQUENCE</scope>
</reference>
<gene>
    <name evidence="1" type="ORF">GPM918_LOCUS34411</name>
    <name evidence="2" type="ORF">SRO942_LOCUS35109</name>
</gene>
<evidence type="ECO:0000313" key="2">
    <source>
        <dbReference type="EMBL" id="CAF4317925.1"/>
    </source>
</evidence>
<dbReference type="Proteomes" id="UP000663829">
    <property type="component" value="Unassembled WGS sequence"/>
</dbReference>